<name>A0AAD9R0P3_ACRCE</name>
<comment type="caution">
    <text evidence="1">The sequence shown here is derived from an EMBL/GenBank/DDBJ whole genome shotgun (WGS) entry which is preliminary data.</text>
</comment>
<keyword evidence="2" id="KW-1185">Reference proteome</keyword>
<organism evidence="1 2">
    <name type="scientific">Acropora cervicornis</name>
    <name type="common">Staghorn coral</name>
    <dbReference type="NCBI Taxonomy" id="6130"/>
    <lineage>
        <taxon>Eukaryota</taxon>
        <taxon>Metazoa</taxon>
        <taxon>Cnidaria</taxon>
        <taxon>Anthozoa</taxon>
        <taxon>Hexacorallia</taxon>
        <taxon>Scleractinia</taxon>
        <taxon>Astrocoeniina</taxon>
        <taxon>Acroporidae</taxon>
        <taxon>Acropora</taxon>
    </lineage>
</organism>
<reference evidence="1" key="2">
    <citation type="journal article" date="2023" name="Science">
        <title>Genomic signatures of disease resistance in endangered staghorn corals.</title>
        <authorList>
            <person name="Vollmer S.V."/>
            <person name="Selwyn J.D."/>
            <person name="Despard B.A."/>
            <person name="Roesel C.L."/>
        </authorList>
    </citation>
    <scope>NUCLEOTIDE SEQUENCE</scope>
    <source>
        <strain evidence="1">K2</strain>
    </source>
</reference>
<reference evidence="1" key="1">
    <citation type="journal article" date="2023" name="G3 (Bethesda)">
        <title>Whole genome assembly and annotation of the endangered Caribbean coral Acropora cervicornis.</title>
        <authorList>
            <person name="Selwyn J.D."/>
            <person name="Vollmer S.V."/>
        </authorList>
    </citation>
    <scope>NUCLEOTIDE SEQUENCE</scope>
    <source>
        <strain evidence="1">K2</strain>
    </source>
</reference>
<dbReference type="AlphaFoldDB" id="A0AAD9R0P3"/>
<sequence>MLCSKSEGEIPNVLIDIGQNRSYGNVTSPTNCKKRAMSFLTPEILITYERQGEQAKCYEERYKEAALGVFGTKRSPTHLTVPAMSQTDKQAVIRQYHSDPCIAGLGILQ</sequence>
<dbReference type="Proteomes" id="UP001249851">
    <property type="component" value="Unassembled WGS sequence"/>
</dbReference>
<dbReference type="EMBL" id="JARQWQ010000007">
    <property type="protein sequence ID" value="KAK2570939.1"/>
    <property type="molecule type" value="Genomic_DNA"/>
</dbReference>
<protein>
    <submittedName>
        <fullName evidence="1">Uncharacterized protein</fullName>
    </submittedName>
</protein>
<accession>A0AAD9R0P3</accession>
<evidence type="ECO:0000313" key="2">
    <source>
        <dbReference type="Proteomes" id="UP001249851"/>
    </source>
</evidence>
<proteinExistence type="predicted"/>
<gene>
    <name evidence="1" type="ORF">P5673_004659</name>
</gene>
<evidence type="ECO:0000313" key="1">
    <source>
        <dbReference type="EMBL" id="KAK2570939.1"/>
    </source>
</evidence>